<accession>A0AAV8UTY9</accession>
<evidence type="ECO:0000256" key="1">
    <source>
        <dbReference type="ARBA" id="ARBA00004123"/>
    </source>
</evidence>
<feature type="repeat" description="WD" evidence="6">
    <location>
        <begin position="264"/>
        <end position="299"/>
    </location>
</feature>
<feature type="repeat" description="WD" evidence="6">
    <location>
        <begin position="366"/>
        <end position="399"/>
    </location>
</feature>
<dbReference type="EMBL" id="JAMWBK010000004">
    <property type="protein sequence ID" value="KAJ8906020.1"/>
    <property type="molecule type" value="Genomic_DNA"/>
</dbReference>
<dbReference type="PROSITE" id="PS50082">
    <property type="entry name" value="WD_REPEATS_2"/>
    <property type="match status" value="5"/>
</dbReference>
<keyword evidence="3" id="KW-0677">Repeat</keyword>
<dbReference type="GO" id="GO:0005634">
    <property type="term" value="C:nucleus"/>
    <property type="evidence" value="ECO:0007669"/>
    <property type="project" value="UniProtKB-SubCell"/>
</dbReference>
<dbReference type="Proteomes" id="UP001157974">
    <property type="component" value="Unassembled WGS sequence"/>
</dbReference>
<feature type="repeat" description="WD" evidence="6">
    <location>
        <begin position="308"/>
        <end position="342"/>
    </location>
</feature>
<dbReference type="SMART" id="SM00320">
    <property type="entry name" value="WD40"/>
    <property type="match status" value="6"/>
</dbReference>
<evidence type="ECO:0000256" key="6">
    <source>
        <dbReference type="PROSITE-ProRule" id="PRU00221"/>
    </source>
</evidence>
<dbReference type="InterPro" id="IPR015943">
    <property type="entry name" value="WD40/YVTN_repeat-like_dom_sf"/>
</dbReference>
<evidence type="ECO:0000256" key="5">
    <source>
        <dbReference type="ARBA" id="ARBA00023242"/>
    </source>
</evidence>
<dbReference type="CDD" id="cd00200">
    <property type="entry name" value="WD40"/>
    <property type="match status" value="1"/>
</dbReference>
<name>A0AAV8UTY9_9RHOD</name>
<feature type="repeat" description="WD" evidence="6">
    <location>
        <begin position="168"/>
        <end position="210"/>
    </location>
</feature>
<dbReference type="PANTHER" id="PTHR22850">
    <property type="entry name" value="WD40 REPEAT FAMILY"/>
    <property type="match status" value="1"/>
</dbReference>
<dbReference type="InterPro" id="IPR019775">
    <property type="entry name" value="WD40_repeat_CS"/>
</dbReference>
<dbReference type="Pfam" id="PF12265">
    <property type="entry name" value="CAF1C_H4-bd"/>
    <property type="match status" value="1"/>
</dbReference>
<dbReference type="InterPro" id="IPR050459">
    <property type="entry name" value="WD_repeat_RBAP46/RBAP48/MSI1"/>
</dbReference>
<sequence>MSGVSVGKRLYVEEYRIWKRNTPFLYDYVVSKALEWPSLTCEWLPGRRKVTGTDYFAQSILLGTHTTGNEQNYLMIADVRSPDYVDEDAGEPQGEGDGTVKSKLQEVEKVTIVQKINHEGEVNRARAMPQNCFLVATKSPNGQLLVFDTSRHMLKPSIAETCSPQLRLGGHKKEGYGICWNKRTEGQLLSGSDDALICMWDIAHGKKVGDVIDPARVFSGHQQAVQDVAWHYNQPQIFGSVGDDKKLMLWDMRSPDRSRPFSSVQAHEQEVNCLAFNPEVDSAVVTGSTDSTIALWDIRALDKSLHTLKGHEGDVFQVAFSPKSAGILASASADRRVMVWNLGKIQQNSKVSDAGDELPHELLFVHSGHTEKLNDISWNPDDIWSLASVAEDNIVQCWSPGSHITNAEESEAPVPSGEQGKPKDSKPEDPKEETRDKMDEK</sequence>
<proteinExistence type="predicted"/>
<feature type="region of interest" description="Disordered" evidence="7">
    <location>
        <begin position="403"/>
        <end position="441"/>
    </location>
</feature>
<comment type="subcellular location">
    <subcellularLocation>
        <location evidence="1">Nucleus</location>
    </subcellularLocation>
</comment>
<keyword evidence="10" id="KW-1185">Reference proteome</keyword>
<dbReference type="Pfam" id="PF00400">
    <property type="entry name" value="WD40"/>
    <property type="match status" value="4"/>
</dbReference>
<keyword evidence="2 6" id="KW-0853">WD repeat</keyword>
<organism evidence="9 10">
    <name type="scientific">Rhodosorus marinus</name>
    <dbReference type="NCBI Taxonomy" id="101924"/>
    <lineage>
        <taxon>Eukaryota</taxon>
        <taxon>Rhodophyta</taxon>
        <taxon>Stylonematophyceae</taxon>
        <taxon>Stylonematales</taxon>
        <taxon>Stylonemataceae</taxon>
        <taxon>Rhodosorus</taxon>
    </lineage>
</organism>
<evidence type="ECO:0000313" key="10">
    <source>
        <dbReference type="Proteomes" id="UP001157974"/>
    </source>
</evidence>
<comment type="caution">
    <text evidence="9">The sequence shown here is derived from an EMBL/GenBank/DDBJ whole genome shotgun (WGS) entry which is preliminary data.</text>
</comment>
<dbReference type="PROSITE" id="PS00678">
    <property type="entry name" value="WD_REPEATS_1"/>
    <property type="match status" value="3"/>
</dbReference>
<keyword evidence="5" id="KW-0539">Nucleus</keyword>
<evidence type="ECO:0000256" key="2">
    <source>
        <dbReference type="ARBA" id="ARBA00022574"/>
    </source>
</evidence>
<dbReference type="InterPro" id="IPR036322">
    <property type="entry name" value="WD40_repeat_dom_sf"/>
</dbReference>
<feature type="compositionally biased region" description="Basic and acidic residues" evidence="7">
    <location>
        <begin position="420"/>
        <end position="441"/>
    </location>
</feature>
<feature type="repeat" description="WD" evidence="6">
    <location>
        <begin position="218"/>
        <end position="260"/>
    </location>
</feature>
<reference evidence="9 10" key="1">
    <citation type="journal article" date="2023" name="Nat. Commun.">
        <title>Origin of minicircular mitochondrial genomes in red algae.</title>
        <authorList>
            <person name="Lee Y."/>
            <person name="Cho C.H."/>
            <person name="Lee Y.M."/>
            <person name="Park S.I."/>
            <person name="Yang J.H."/>
            <person name="West J.A."/>
            <person name="Bhattacharya D."/>
            <person name="Yoon H.S."/>
        </authorList>
    </citation>
    <scope>NUCLEOTIDE SEQUENCE [LARGE SCALE GENOMIC DNA]</scope>
    <source>
        <strain evidence="9 10">CCMP1338</strain>
        <tissue evidence="9">Whole cell</tissue>
    </source>
</reference>
<evidence type="ECO:0000256" key="4">
    <source>
        <dbReference type="ARBA" id="ARBA00022853"/>
    </source>
</evidence>
<protein>
    <recommendedName>
        <fullName evidence="8">Histone-binding protein RBBP4-like N-terminal domain-containing protein</fullName>
    </recommendedName>
</protein>
<dbReference type="InterPro" id="IPR001680">
    <property type="entry name" value="WD40_rpt"/>
</dbReference>
<dbReference type="InterPro" id="IPR022052">
    <property type="entry name" value="Histone-bd_RBBP4-like_N"/>
</dbReference>
<keyword evidence="4" id="KW-0156">Chromatin regulator</keyword>
<feature type="domain" description="Histone-binding protein RBBP4-like N-terminal" evidence="8">
    <location>
        <begin position="13"/>
        <end position="82"/>
    </location>
</feature>
<dbReference type="PROSITE" id="PS50294">
    <property type="entry name" value="WD_REPEATS_REGION"/>
    <property type="match status" value="3"/>
</dbReference>
<evidence type="ECO:0000256" key="7">
    <source>
        <dbReference type="SAM" id="MobiDB-lite"/>
    </source>
</evidence>
<dbReference type="GO" id="GO:0006325">
    <property type="term" value="P:chromatin organization"/>
    <property type="evidence" value="ECO:0007669"/>
    <property type="project" value="UniProtKB-KW"/>
</dbReference>
<dbReference type="SUPFAM" id="SSF50978">
    <property type="entry name" value="WD40 repeat-like"/>
    <property type="match status" value="1"/>
</dbReference>
<dbReference type="PRINTS" id="PR00320">
    <property type="entry name" value="GPROTEINBRPT"/>
</dbReference>
<dbReference type="Gene3D" id="2.130.10.10">
    <property type="entry name" value="YVTN repeat-like/Quinoprotein amine dehydrogenase"/>
    <property type="match status" value="1"/>
</dbReference>
<gene>
    <name evidence="9" type="ORF">NDN08_002520</name>
</gene>
<evidence type="ECO:0000259" key="8">
    <source>
        <dbReference type="Pfam" id="PF12265"/>
    </source>
</evidence>
<evidence type="ECO:0000313" key="9">
    <source>
        <dbReference type="EMBL" id="KAJ8906020.1"/>
    </source>
</evidence>
<dbReference type="InterPro" id="IPR020472">
    <property type="entry name" value="WD40_PAC1"/>
</dbReference>
<evidence type="ECO:0000256" key="3">
    <source>
        <dbReference type="ARBA" id="ARBA00022737"/>
    </source>
</evidence>
<dbReference type="AlphaFoldDB" id="A0AAV8UTY9"/>